<organism evidence="1 2">
    <name type="scientific">Amycolatopsis minnesotensis</name>
    <dbReference type="NCBI Taxonomy" id="337894"/>
    <lineage>
        <taxon>Bacteria</taxon>
        <taxon>Bacillati</taxon>
        <taxon>Actinomycetota</taxon>
        <taxon>Actinomycetes</taxon>
        <taxon>Pseudonocardiales</taxon>
        <taxon>Pseudonocardiaceae</taxon>
        <taxon>Amycolatopsis</taxon>
    </lineage>
</organism>
<evidence type="ECO:0000313" key="2">
    <source>
        <dbReference type="Proteomes" id="UP001501116"/>
    </source>
</evidence>
<protein>
    <recommendedName>
        <fullName evidence="3">Excreted virulence factor EspC (Type VII ESX diderm)</fullName>
    </recommendedName>
</protein>
<name>A0ABP5DLT3_9PSEU</name>
<accession>A0ABP5DLT3</accession>
<dbReference type="RefSeq" id="WP_344428200.1">
    <property type="nucleotide sequence ID" value="NZ_BAAANN010000033.1"/>
</dbReference>
<gene>
    <name evidence="1" type="ORF">GCM10009754_66720</name>
</gene>
<dbReference type="EMBL" id="BAAANN010000033">
    <property type="protein sequence ID" value="GAA1980713.1"/>
    <property type="molecule type" value="Genomic_DNA"/>
</dbReference>
<keyword evidence="2" id="KW-1185">Reference proteome</keyword>
<comment type="caution">
    <text evidence="1">The sequence shown here is derived from an EMBL/GenBank/DDBJ whole genome shotgun (WGS) entry which is preliminary data.</text>
</comment>
<evidence type="ECO:0008006" key="3">
    <source>
        <dbReference type="Google" id="ProtNLM"/>
    </source>
</evidence>
<sequence length="82" mass="8845">MSALEEFHSLLALSRAKVEDAGAHTRRALELLGEARAAIVDGHEQAQPWLPPQLDGALEKIGNDAALLSTAGELLKEYEARL</sequence>
<evidence type="ECO:0000313" key="1">
    <source>
        <dbReference type="EMBL" id="GAA1980713.1"/>
    </source>
</evidence>
<dbReference type="Proteomes" id="UP001501116">
    <property type="component" value="Unassembled WGS sequence"/>
</dbReference>
<proteinExistence type="predicted"/>
<reference evidence="2" key="1">
    <citation type="journal article" date="2019" name="Int. J. Syst. Evol. Microbiol.">
        <title>The Global Catalogue of Microorganisms (GCM) 10K type strain sequencing project: providing services to taxonomists for standard genome sequencing and annotation.</title>
        <authorList>
            <consortium name="The Broad Institute Genomics Platform"/>
            <consortium name="The Broad Institute Genome Sequencing Center for Infectious Disease"/>
            <person name="Wu L."/>
            <person name="Ma J."/>
        </authorList>
    </citation>
    <scope>NUCLEOTIDE SEQUENCE [LARGE SCALE GENOMIC DNA]</scope>
    <source>
        <strain evidence="2">JCM 14545</strain>
    </source>
</reference>